<accession>A0A397IQD9</accession>
<dbReference type="InterPro" id="IPR011990">
    <property type="entry name" value="TPR-like_helical_dom_sf"/>
</dbReference>
<keyword evidence="2" id="KW-1185">Reference proteome</keyword>
<dbReference type="PANTHER" id="PTHR43628">
    <property type="entry name" value="ACTIVATOR OF C KINASE PROTEIN 1-RELATED"/>
    <property type="match status" value="1"/>
</dbReference>
<dbReference type="AlphaFoldDB" id="A0A397IQD9"/>
<dbReference type="EMBL" id="PQFF01000202">
    <property type="protein sequence ID" value="RHZ75193.1"/>
    <property type="molecule type" value="Genomic_DNA"/>
</dbReference>
<protein>
    <recommendedName>
        <fullName evidence="3">HCP-like protein</fullName>
    </recommendedName>
</protein>
<evidence type="ECO:0008006" key="3">
    <source>
        <dbReference type="Google" id="ProtNLM"/>
    </source>
</evidence>
<dbReference type="STRING" id="1348612.A0A397IQD9"/>
<dbReference type="SMART" id="SM00671">
    <property type="entry name" value="SEL1"/>
    <property type="match status" value="4"/>
</dbReference>
<dbReference type="InterPro" id="IPR006597">
    <property type="entry name" value="Sel1-like"/>
</dbReference>
<proteinExistence type="predicted"/>
<evidence type="ECO:0000313" key="2">
    <source>
        <dbReference type="Proteomes" id="UP000266861"/>
    </source>
</evidence>
<dbReference type="PANTHER" id="PTHR43628:SF1">
    <property type="entry name" value="CHITIN SYNTHASE REGULATORY FACTOR 2-RELATED"/>
    <property type="match status" value="1"/>
</dbReference>
<dbReference type="SUPFAM" id="SSF81901">
    <property type="entry name" value="HCP-like"/>
    <property type="match status" value="1"/>
</dbReference>
<dbReference type="Proteomes" id="UP000266861">
    <property type="component" value="Unassembled WGS sequence"/>
</dbReference>
<reference evidence="1 2" key="1">
    <citation type="submission" date="2018-08" db="EMBL/GenBank/DDBJ databases">
        <title>Genome and evolution of the arbuscular mycorrhizal fungus Diversispora epigaea (formerly Glomus versiforme) and its bacterial endosymbionts.</title>
        <authorList>
            <person name="Sun X."/>
            <person name="Fei Z."/>
            <person name="Harrison M."/>
        </authorList>
    </citation>
    <scope>NUCLEOTIDE SEQUENCE [LARGE SCALE GENOMIC DNA]</scope>
    <source>
        <strain evidence="1 2">IT104</strain>
    </source>
</reference>
<dbReference type="InterPro" id="IPR052945">
    <property type="entry name" value="Mitotic_Regulator"/>
</dbReference>
<evidence type="ECO:0000313" key="1">
    <source>
        <dbReference type="EMBL" id="RHZ75193.1"/>
    </source>
</evidence>
<name>A0A397IQD9_9GLOM</name>
<gene>
    <name evidence="1" type="ORF">Glove_217g190</name>
</gene>
<organism evidence="1 2">
    <name type="scientific">Diversispora epigaea</name>
    <dbReference type="NCBI Taxonomy" id="1348612"/>
    <lineage>
        <taxon>Eukaryota</taxon>
        <taxon>Fungi</taxon>
        <taxon>Fungi incertae sedis</taxon>
        <taxon>Mucoromycota</taxon>
        <taxon>Glomeromycotina</taxon>
        <taxon>Glomeromycetes</taxon>
        <taxon>Diversisporales</taxon>
        <taxon>Diversisporaceae</taxon>
        <taxon>Diversispora</taxon>
    </lineage>
</organism>
<comment type="caution">
    <text evidence="1">The sequence shown here is derived from an EMBL/GenBank/DDBJ whole genome shotgun (WGS) entry which is preliminary data.</text>
</comment>
<dbReference type="OrthoDB" id="2384430at2759"/>
<dbReference type="Pfam" id="PF08238">
    <property type="entry name" value="Sel1"/>
    <property type="match status" value="4"/>
</dbReference>
<sequence length="347" mass="40607">MQRMWFRSFCDIRILISAHIKDDHLKKKLLVDCQTIRKYIRRDYSKNLEVTLQAFTTLFEICLWILKLISWMAHHARKTNLNTYVQANEEPQLNHPPFFDVTTESSITIFVYWYDRIFYKHGIGTVADNKMDFKFFNLAANEIIDTSSNSSHLRKLNNDNKEIGIISLANMYLYLDGIGVEKDTKKAFRIFYKFVDKGSLIALNSVAYCYHLGVDIERNEEKAFELYLKSAKKGIILAQSNVGICYEFAKGTKKDEVQGFQWYTRVALSESINAMLFVVFCYENGIGVGKDEKEAFKWFLKADIMKNRCGTKKDILNDIHWLNKAKENWNIDADELLEEIISYGYLR</sequence>
<dbReference type="Gene3D" id="1.25.40.10">
    <property type="entry name" value="Tetratricopeptide repeat domain"/>
    <property type="match status" value="1"/>
</dbReference>